<reference evidence="1 2" key="1">
    <citation type="journal article" date="2006" name="Science">
        <title>The genome of black cottonwood, Populus trichocarpa (Torr. &amp; Gray).</title>
        <authorList>
            <person name="Tuskan G.A."/>
            <person name="Difazio S."/>
            <person name="Jansson S."/>
            <person name="Bohlmann J."/>
            <person name="Grigoriev I."/>
            <person name="Hellsten U."/>
            <person name="Putnam N."/>
            <person name="Ralph S."/>
            <person name="Rombauts S."/>
            <person name="Salamov A."/>
            <person name="Schein J."/>
            <person name="Sterck L."/>
            <person name="Aerts A."/>
            <person name="Bhalerao R.R."/>
            <person name="Bhalerao R.P."/>
            <person name="Blaudez D."/>
            <person name="Boerjan W."/>
            <person name="Brun A."/>
            <person name="Brunner A."/>
            <person name="Busov V."/>
            <person name="Campbell M."/>
            <person name="Carlson J."/>
            <person name="Chalot M."/>
            <person name="Chapman J."/>
            <person name="Chen G.L."/>
            <person name="Cooper D."/>
            <person name="Coutinho P.M."/>
            <person name="Couturier J."/>
            <person name="Covert S."/>
            <person name="Cronk Q."/>
            <person name="Cunningham R."/>
            <person name="Davis J."/>
            <person name="Degroeve S."/>
            <person name="Dejardin A."/>
            <person name="Depamphilis C."/>
            <person name="Detter J."/>
            <person name="Dirks B."/>
            <person name="Dubchak I."/>
            <person name="Duplessis S."/>
            <person name="Ehlting J."/>
            <person name="Ellis B."/>
            <person name="Gendler K."/>
            <person name="Goodstein D."/>
            <person name="Gribskov M."/>
            <person name="Grimwood J."/>
            <person name="Groover A."/>
            <person name="Gunter L."/>
            <person name="Hamberger B."/>
            <person name="Heinze B."/>
            <person name="Helariutta Y."/>
            <person name="Henrissat B."/>
            <person name="Holligan D."/>
            <person name="Holt R."/>
            <person name="Huang W."/>
            <person name="Islam-Faridi N."/>
            <person name="Jones S."/>
            <person name="Jones-Rhoades M."/>
            <person name="Jorgensen R."/>
            <person name="Joshi C."/>
            <person name="Kangasjarvi J."/>
            <person name="Karlsson J."/>
            <person name="Kelleher C."/>
            <person name="Kirkpatrick R."/>
            <person name="Kirst M."/>
            <person name="Kohler A."/>
            <person name="Kalluri U."/>
            <person name="Larimer F."/>
            <person name="Leebens-Mack J."/>
            <person name="Leple J.C."/>
            <person name="Locascio P."/>
            <person name="Lou Y."/>
            <person name="Lucas S."/>
            <person name="Martin F."/>
            <person name="Montanini B."/>
            <person name="Napoli C."/>
            <person name="Nelson D.R."/>
            <person name="Nelson C."/>
            <person name="Nieminen K."/>
            <person name="Nilsson O."/>
            <person name="Pereda V."/>
            <person name="Peter G."/>
            <person name="Philippe R."/>
            <person name="Pilate G."/>
            <person name="Poliakov A."/>
            <person name="Razumovskaya J."/>
            <person name="Richardson P."/>
            <person name="Rinaldi C."/>
            <person name="Ritland K."/>
            <person name="Rouze P."/>
            <person name="Ryaboy D."/>
            <person name="Schmutz J."/>
            <person name="Schrader J."/>
            <person name="Segerman B."/>
            <person name="Shin H."/>
            <person name="Siddiqui A."/>
            <person name="Sterky F."/>
            <person name="Terry A."/>
            <person name="Tsai C.J."/>
            <person name="Uberbacher E."/>
            <person name="Unneberg P."/>
            <person name="Vahala J."/>
            <person name="Wall K."/>
            <person name="Wessler S."/>
            <person name="Yang G."/>
            <person name="Yin T."/>
            <person name="Douglas C."/>
            <person name="Marra M."/>
            <person name="Sandberg G."/>
            <person name="Van de Peer Y."/>
            <person name="Rokhsar D."/>
        </authorList>
    </citation>
    <scope>NUCLEOTIDE SEQUENCE [LARGE SCALE GENOMIC DNA]</scope>
    <source>
        <strain evidence="2">cv. Nisqually</strain>
    </source>
</reference>
<accession>B9ID22</accession>
<proteinExistence type="predicted"/>
<organism evidence="1 2">
    <name type="scientific">Populus trichocarpa</name>
    <name type="common">Western balsam poplar</name>
    <name type="synonym">Populus balsamifera subsp. trichocarpa</name>
    <dbReference type="NCBI Taxonomy" id="3694"/>
    <lineage>
        <taxon>Eukaryota</taxon>
        <taxon>Viridiplantae</taxon>
        <taxon>Streptophyta</taxon>
        <taxon>Embryophyta</taxon>
        <taxon>Tracheophyta</taxon>
        <taxon>Spermatophyta</taxon>
        <taxon>Magnoliopsida</taxon>
        <taxon>eudicotyledons</taxon>
        <taxon>Gunneridae</taxon>
        <taxon>Pentapetalae</taxon>
        <taxon>rosids</taxon>
        <taxon>fabids</taxon>
        <taxon>Malpighiales</taxon>
        <taxon>Salicaceae</taxon>
        <taxon>Saliceae</taxon>
        <taxon>Populus</taxon>
    </lineage>
</organism>
<evidence type="ECO:0000313" key="1">
    <source>
        <dbReference type="EMBL" id="PNT02025.1"/>
    </source>
</evidence>
<name>B9ID22_POPTR</name>
<dbReference type="STRING" id="3694.B9ID22"/>
<keyword evidence="2" id="KW-1185">Reference proteome</keyword>
<dbReference type="InParanoid" id="B9ID22"/>
<dbReference type="HOGENOM" id="CLU_2594271_0_0_1"/>
<dbReference type="AlphaFoldDB" id="B9ID22"/>
<dbReference type="Proteomes" id="UP000006729">
    <property type="component" value="Chromosome 15"/>
</dbReference>
<evidence type="ECO:0000313" key="2">
    <source>
        <dbReference type="Proteomes" id="UP000006729"/>
    </source>
</evidence>
<gene>
    <name evidence="1" type="ORF">POPTR_015G137300</name>
</gene>
<sequence>MSRVEKNKGTRNNKRVHHVSYFREVDVIGVLHYENTRTVCFSFPRRVWILQKKVEEAFETSARGSTTINIMFNMLNLLGK</sequence>
<dbReference type="EMBL" id="CM009304">
    <property type="protein sequence ID" value="PNT02025.1"/>
    <property type="molecule type" value="Genomic_DNA"/>
</dbReference>
<protein>
    <submittedName>
        <fullName evidence="1">Uncharacterized protein</fullName>
    </submittedName>
</protein>